<sequence>MFTPAQALGLLAVGVGLAACAPTTMIGGANAGNGGLPPAQRLTVAQPAPAATPMSLRLTSPTVANGTALPTAQVGSGNGCTGGNISPALSWGGAPAGTVSYVLTMYDPDAPTGSGFWHWAVYNIPASATGLAEGAGSAGGTLPAGAAQLNNDGGGPGYTGACPPVGDRAHRYVITLYALNKTLPLPAGVSPAVLGFNLNGATLAKTSLTAFYGR</sequence>
<reference evidence="2" key="1">
    <citation type="journal article" date="2014" name="Int. J. Syst. Evol. Microbiol.">
        <title>Complete genome of a new Firmicutes species belonging to the dominant human colonic microbiota ('Ruminococcus bicirculans') reveals two chromosomes and a selective capacity to utilize plant glucans.</title>
        <authorList>
            <consortium name="NISC Comparative Sequencing Program"/>
            <person name="Wegmann U."/>
            <person name="Louis P."/>
            <person name="Goesmann A."/>
            <person name="Henrissat B."/>
            <person name="Duncan S.H."/>
            <person name="Flint H.J."/>
        </authorList>
    </citation>
    <scope>NUCLEOTIDE SEQUENCE</scope>
    <source>
        <strain evidence="2">CGMCC 1.18437</strain>
    </source>
</reference>
<proteinExistence type="predicted"/>
<evidence type="ECO:0000313" key="4">
    <source>
        <dbReference type="Proteomes" id="UP000539473"/>
    </source>
</evidence>
<keyword evidence="5" id="KW-1185">Reference proteome</keyword>
<dbReference type="Proteomes" id="UP000539473">
    <property type="component" value="Unassembled WGS sequence"/>
</dbReference>
<comment type="caution">
    <text evidence="3">The sequence shown here is derived from an EMBL/GenBank/DDBJ whole genome shotgun (WGS) entry which is preliminary data.</text>
</comment>
<evidence type="ECO:0000313" key="2">
    <source>
        <dbReference type="EMBL" id="GHF33205.1"/>
    </source>
</evidence>
<keyword evidence="1" id="KW-0732">Signal</keyword>
<dbReference type="NCBIfam" id="TIGR00481">
    <property type="entry name" value="YbhB/YbcL family Raf kinase inhibitor-like protein"/>
    <property type="match status" value="1"/>
</dbReference>
<dbReference type="Gene3D" id="3.90.280.10">
    <property type="entry name" value="PEBP-like"/>
    <property type="match status" value="1"/>
</dbReference>
<dbReference type="AlphaFoldDB" id="A0A7W8NPI1"/>
<feature type="chain" id="PRO_5031406532" evidence="1">
    <location>
        <begin position="32"/>
        <end position="214"/>
    </location>
</feature>
<reference evidence="3 4" key="3">
    <citation type="submission" date="2020-08" db="EMBL/GenBank/DDBJ databases">
        <title>Genomic Encyclopedia of Type Strains, Phase IV (KMG-IV): sequencing the most valuable type-strain genomes for metagenomic binning, comparative biology and taxonomic classification.</title>
        <authorList>
            <person name="Goeker M."/>
        </authorList>
    </citation>
    <scope>NUCLEOTIDE SEQUENCE [LARGE SCALE GENOMIC DNA]</scope>
    <source>
        <strain evidence="3 4">DSM 27521</strain>
    </source>
</reference>
<evidence type="ECO:0000313" key="5">
    <source>
        <dbReference type="Proteomes" id="UP000619376"/>
    </source>
</evidence>
<dbReference type="CDD" id="cd00865">
    <property type="entry name" value="PEBP_bact_arch"/>
    <property type="match status" value="1"/>
</dbReference>
<dbReference type="PANTHER" id="PTHR30289:SF1">
    <property type="entry name" value="PEBP (PHOSPHATIDYLETHANOLAMINE-BINDING PROTEIN) FAMILY PROTEIN"/>
    <property type="match status" value="1"/>
</dbReference>
<dbReference type="InterPro" id="IPR008914">
    <property type="entry name" value="PEBP"/>
</dbReference>
<gene>
    <name evidence="2" type="primary">ybcL</name>
    <name evidence="2" type="ORF">GCM10017781_07450</name>
    <name evidence="3" type="ORF">HNQ07_000297</name>
</gene>
<reference evidence="5" key="2">
    <citation type="journal article" date="2019" name="Int. J. Syst. Evol. Microbiol.">
        <title>The Global Catalogue of Microorganisms (GCM) 10K type strain sequencing project: providing services to taxonomists for standard genome sequencing and annotation.</title>
        <authorList>
            <consortium name="The Broad Institute Genomics Platform"/>
            <consortium name="The Broad Institute Genome Sequencing Center for Infectious Disease"/>
            <person name="Wu L."/>
            <person name="Ma J."/>
        </authorList>
    </citation>
    <scope>NUCLEOTIDE SEQUENCE [LARGE SCALE GENOMIC DNA]</scope>
    <source>
        <strain evidence="5">CGMCC 1.18437</strain>
    </source>
</reference>
<dbReference type="InterPro" id="IPR005247">
    <property type="entry name" value="YbhB_YbcL/LppC-like"/>
</dbReference>
<dbReference type="EMBL" id="JACHFK010000001">
    <property type="protein sequence ID" value="MBB5374853.1"/>
    <property type="molecule type" value="Genomic_DNA"/>
</dbReference>
<dbReference type="Proteomes" id="UP000619376">
    <property type="component" value="Unassembled WGS sequence"/>
</dbReference>
<dbReference type="Pfam" id="PF01161">
    <property type="entry name" value="PBP"/>
    <property type="match status" value="1"/>
</dbReference>
<feature type="signal peptide" evidence="1">
    <location>
        <begin position="1"/>
        <end position="31"/>
    </location>
</feature>
<dbReference type="EMBL" id="BNAJ01000001">
    <property type="protein sequence ID" value="GHF33205.1"/>
    <property type="molecule type" value="Genomic_DNA"/>
</dbReference>
<name>A0A7W8NPI1_9DEIO</name>
<dbReference type="PANTHER" id="PTHR30289">
    <property type="entry name" value="UNCHARACTERIZED PROTEIN YBCL-RELATED"/>
    <property type="match status" value="1"/>
</dbReference>
<dbReference type="SUPFAM" id="SSF49777">
    <property type="entry name" value="PEBP-like"/>
    <property type="match status" value="1"/>
</dbReference>
<protein>
    <submittedName>
        <fullName evidence="2">Phosphatidylethanolamine-binding protein YbcL</fullName>
    </submittedName>
</protein>
<accession>A0A7W8NPI1</accession>
<dbReference type="InterPro" id="IPR036610">
    <property type="entry name" value="PEBP-like_sf"/>
</dbReference>
<evidence type="ECO:0000256" key="1">
    <source>
        <dbReference type="SAM" id="SignalP"/>
    </source>
</evidence>
<organism evidence="3 4">
    <name type="scientific">Deinococcus metalli</name>
    <dbReference type="NCBI Taxonomy" id="1141878"/>
    <lineage>
        <taxon>Bacteria</taxon>
        <taxon>Thermotogati</taxon>
        <taxon>Deinococcota</taxon>
        <taxon>Deinococci</taxon>
        <taxon>Deinococcales</taxon>
        <taxon>Deinococcaceae</taxon>
        <taxon>Deinococcus</taxon>
    </lineage>
</organism>
<dbReference type="RefSeq" id="WP_229831794.1">
    <property type="nucleotide sequence ID" value="NZ_BNAJ01000001.1"/>
</dbReference>
<evidence type="ECO:0000313" key="3">
    <source>
        <dbReference type="EMBL" id="MBB5374853.1"/>
    </source>
</evidence>
<reference evidence="2" key="4">
    <citation type="submission" date="2024-05" db="EMBL/GenBank/DDBJ databases">
        <authorList>
            <person name="Sun Q."/>
            <person name="Zhou Y."/>
        </authorList>
    </citation>
    <scope>NUCLEOTIDE SEQUENCE</scope>
    <source>
        <strain evidence="2">CGMCC 1.18437</strain>
    </source>
</reference>